<organism evidence="1">
    <name type="scientific">Mycoplasma feriruminatoris</name>
    <dbReference type="NCBI Taxonomy" id="1179777"/>
    <lineage>
        <taxon>Bacteria</taxon>
        <taxon>Bacillati</taxon>
        <taxon>Mycoplasmatota</taxon>
        <taxon>Mollicutes</taxon>
        <taxon>Mycoplasmataceae</taxon>
        <taxon>Mycoplasma</taxon>
    </lineage>
</organism>
<evidence type="ECO:0000313" key="1">
    <source>
        <dbReference type="EMBL" id="VZK65655.1"/>
    </source>
</evidence>
<gene>
    <name evidence="1" type="ORF">MF5292_00833</name>
</gene>
<proteinExistence type="predicted"/>
<dbReference type="AlphaFoldDB" id="A0A654IBW9"/>
<sequence>MVSPSVLKEESDLRNPVTNEIEKTFNVYADAYENLIDELLEKVPHAAQWLEGPHIKKTIDENGVMQYKLENGKYLGFTKDDRIGLWAILKMSDKNFKGISTDFLKFVGAHEYGHHITLNGAHDLGNKGSDPIFISALTPGGTPNINNYYSRDAVDLFLKARTHIELETKRLLDQFGVIKDYGEYAVFNFAKKTKDGKITFSTKKDENALEKDSDIWGVDIENPSIRDAFSNKKRRFLQDFAGFLEAVKDAKKKVDWLVMMIKND</sequence>
<protein>
    <submittedName>
        <fullName evidence="1">Uncharacterized protein</fullName>
    </submittedName>
</protein>
<dbReference type="EMBL" id="LR738858">
    <property type="protein sequence ID" value="VZK65655.1"/>
    <property type="molecule type" value="Genomic_DNA"/>
</dbReference>
<name>A0A654IBW9_9MOLU</name>
<reference evidence="1" key="1">
    <citation type="submission" date="2019-11" db="EMBL/GenBank/DDBJ databases">
        <authorList>
            <person name="Falquet L."/>
            <person name="Falquet L."/>
        </authorList>
    </citation>
    <scope>NUCLEOTIDE SEQUENCE</scope>
    <source>
        <strain evidence="1">G5813/1+2</strain>
    </source>
</reference>
<accession>A0A654IBW9</accession>